<organism evidence="1 2">
    <name type="scientific">Armatimonas rosea</name>
    <dbReference type="NCBI Taxonomy" id="685828"/>
    <lineage>
        <taxon>Bacteria</taxon>
        <taxon>Bacillati</taxon>
        <taxon>Armatimonadota</taxon>
        <taxon>Armatimonadia</taxon>
        <taxon>Armatimonadales</taxon>
        <taxon>Armatimonadaceae</taxon>
        <taxon>Armatimonas</taxon>
    </lineage>
</organism>
<dbReference type="EMBL" id="JACHGW010000003">
    <property type="protein sequence ID" value="MBB6051623.1"/>
    <property type="molecule type" value="Genomic_DNA"/>
</dbReference>
<keyword evidence="2" id="KW-1185">Reference proteome</keyword>
<proteinExistence type="predicted"/>
<sequence length="128" mass="14257">MMNASKKIVVTTTVDLDDLEYPIGDVNEAAATHARAITNDRQMMIRTSRGKIVCREIAPNTYLGLTAERRRMSLLQIDDNVFIFAPARLPKHRLEHLITHLLTRYGIGSHSSEPAAAFENFVGPTPLA</sequence>
<accession>A0A7W9SSU2</accession>
<protein>
    <submittedName>
        <fullName evidence="1">Uncharacterized protein</fullName>
    </submittedName>
</protein>
<evidence type="ECO:0000313" key="2">
    <source>
        <dbReference type="Proteomes" id="UP000520814"/>
    </source>
</evidence>
<dbReference type="Proteomes" id="UP000520814">
    <property type="component" value="Unassembled WGS sequence"/>
</dbReference>
<gene>
    <name evidence="1" type="ORF">HNQ39_003433</name>
</gene>
<dbReference type="RefSeq" id="WP_184198958.1">
    <property type="nucleotide sequence ID" value="NZ_JACHGW010000003.1"/>
</dbReference>
<evidence type="ECO:0000313" key="1">
    <source>
        <dbReference type="EMBL" id="MBB6051623.1"/>
    </source>
</evidence>
<name>A0A7W9SSU2_ARMRO</name>
<reference evidence="1 2" key="1">
    <citation type="submission" date="2020-08" db="EMBL/GenBank/DDBJ databases">
        <title>Genomic Encyclopedia of Type Strains, Phase IV (KMG-IV): sequencing the most valuable type-strain genomes for metagenomic binning, comparative biology and taxonomic classification.</title>
        <authorList>
            <person name="Goeker M."/>
        </authorList>
    </citation>
    <scope>NUCLEOTIDE SEQUENCE [LARGE SCALE GENOMIC DNA]</scope>
    <source>
        <strain evidence="1 2">DSM 23562</strain>
    </source>
</reference>
<comment type="caution">
    <text evidence="1">The sequence shown here is derived from an EMBL/GenBank/DDBJ whole genome shotgun (WGS) entry which is preliminary data.</text>
</comment>
<dbReference type="AlphaFoldDB" id="A0A7W9SSU2"/>